<dbReference type="Proteomes" id="UP000292082">
    <property type="component" value="Unassembled WGS sequence"/>
</dbReference>
<accession>A0A4V2K6N0</accession>
<dbReference type="InterPro" id="IPR045340">
    <property type="entry name" value="DUF6533"/>
</dbReference>
<keyword evidence="3" id="KW-1185">Reference proteome</keyword>
<feature type="domain" description="DUF6533" evidence="1">
    <location>
        <begin position="40"/>
        <end position="85"/>
    </location>
</feature>
<gene>
    <name evidence="2" type="ORF">BD310DRAFT_981526</name>
</gene>
<evidence type="ECO:0000259" key="1">
    <source>
        <dbReference type="Pfam" id="PF20151"/>
    </source>
</evidence>
<evidence type="ECO:0000313" key="2">
    <source>
        <dbReference type="EMBL" id="TBU52863.1"/>
    </source>
</evidence>
<dbReference type="AlphaFoldDB" id="A0A4V2K6N0"/>
<sequence>MSNYLEAQAIVTEARYFSQTPIVFCILKFEPSVLRFNTNCELAALTLFLYDCLVTIDSEVTLFWLPGRVNGAVSLFLVNRYFTLVAQILGFAPQPKKFNRYT</sequence>
<organism evidence="2 3">
    <name type="scientific">Dichomitus squalens</name>
    <dbReference type="NCBI Taxonomy" id="114155"/>
    <lineage>
        <taxon>Eukaryota</taxon>
        <taxon>Fungi</taxon>
        <taxon>Dikarya</taxon>
        <taxon>Basidiomycota</taxon>
        <taxon>Agaricomycotina</taxon>
        <taxon>Agaricomycetes</taxon>
        <taxon>Polyporales</taxon>
        <taxon>Polyporaceae</taxon>
        <taxon>Dichomitus</taxon>
    </lineage>
</organism>
<name>A0A4V2K6N0_9APHY</name>
<evidence type="ECO:0000313" key="3">
    <source>
        <dbReference type="Proteomes" id="UP000292082"/>
    </source>
</evidence>
<reference evidence="2 3" key="1">
    <citation type="submission" date="2019-01" db="EMBL/GenBank/DDBJ databases">
        <title>Draft genome sequences of three monokaryotic isolates of the white-rot basidiomycete fungus Dichomitus squalens.</title>
        <authorList>
            <consortium name="DOE Joint Genome Institute"/>
            <person name="Lopez S.C."/>
            <person name="Andreopoulos B."/>
            <person name="Pangilinan J."/>
            <person name="Lipzen A."/>
            <person name="Riley R."/>
            <person name="Ahrendt S."/>
            <person name="Ng V."/>
            <person name="Barry K."/>
            <person name="Daum C."/>
            <person name="Grigoriev I.V."/>
            <person name="Hilden K.S."/>
            <person name="Makela M.R."/>
            <person name="de Vries R.P."/>
        </authorList>
    </citation>
    <scope>NUCLEOTIDE SEQUENCE [LARGE SCALE GENOMIC DNA]</scope>
    <source>
        <strain evidence="2 3">CBS 464.89</strain>
    </source>
</reference>
<dbReference type="Pfam" id="PF20151">
    <property type="entry name" value="DUF6533"/>
    <property type="match status" value="1"/>
</dbReference>
<protein>
    <recommendedName>
        <fullName evidence="1">DUF6533 domain-containing protein</fullName>
    </recommendedName>
</protein>
<proteinExistence type="predicted"/>
<dbReference type="EMBL" id="ML145233">
    <property type="protein sequence ID" value="TBU52863.1"/>
    <property type="molecule type" value="Genomic_DNA"/>
</dbReference>